<comment type="similarity">
    <text evidence="1">Belongs to the BlaI transcriptional regulatory family.</text>
</comment>
<dbReference type="EMBL" id="AP024169">
    <property type="protein sequence ID" value="BCN32436.1"/>
    <property type="molecule type" value="Genomic_DNA"/>
</dbReference>
<name>A0A7R7IEV4_9FIRM</name>
<keyword evidence="6" id="KW-1185">Reference proteome</keyword>
<dbReference type="Proteomes" id="UP000595897">
    <property type="component" value="Chromosome"/>
</dbReference>
<evidence type="ECO:0000256" key="4">
    <source>
        <dbReference type="ARBA" id="ARBA00023163"/>
    </source>
</evidence>
<dbReference type="InterPro" id="IPR005650">
    <property type="entry name" value="BlaI_family"/>
</dbReference>
<dbReference type="InterPro" id="IPR036390">
    <property type="entry name" value="WH_DNA-bd_sf"/>
</dbReference>
<keyword evidence="2" id="KW-0805">Transcription regulation</keyword>
<dbReference type="InterPro" id="IPR036388">
    <property type="entry name" value="WH-like_DNA-bd_sf"/>
</dbReference>
<evidence type="ECO:0008006" key="7">
    <source>
        <dbReference type="Google" id="ProtNLM"/>
    </source>
</evidence>
<gene>
    <name evidence="5" type="ORF">bsdtb5_37310</name>
</gene>
<keyword evidence="3" id="KW-0238">DNA-binding</keyword>
<evidence type="ECO:0000256" key="2">
    <source>
        <dbReference type="ARBA" id="ARBA00023015"/>
    </source>
</evidence>
<dbReference type="PIRSF" id="PIRSF019455">
    <property type="entry name" value="CopR_AtkY"/>
    <property type="match status" value="1"/>
</dbReference>
<reference evidence="5 6" key="1">
    <citation type="submission" date="2020-11" db="EMBL/GenBank/DDBJ databases">
        <title>Draft genome sequencing of a Lachnospiraceae strain isolated from anoxic soil subjected to BSD treatment.</title>
        <authorList>
            <person name="Uek A."/>
            <person name="Tonouchi A."/>
        </authorList>
    </citation>
    <scope>NUCLEOTIDE SEQUENCE [LARGE SCALE GENOMIC DNA]</scope>
    <source>
        <strain evidence="5 6">TB5</strain>
    </source>
</reference>
<dbReference type="AlphaFoldDB" id="A0A7R7IEV4"/>
<dbReference type="SUPFAM" id="SSF46785">
    <property type="entry name" value="Winged helix' DNA-binding domain"/>
    <property type="match status" value="1"/>
</dbReference>
<dbReference type="GO" id="GO:0003677">
    <property type="term" value="F:DNA binding"/>
    <property type="evidence" value="ECO:0007669"/>
    <property type="project" value="UniProtKB-KW"/>
</dbReference>
<evidence type="ECO:0000313" key="6">
    <source>
        <dbReference type="Proteomes" id="UP000595897"/>
    </source>
</evidence>
<dbReference type="GO" id="GO:0045892">
    <property type="term" value="P:negative regulation of DNA-templated transcription"/>
    <property type="evidence" value="ECO:0007669"/>
    <property type="project" value="InterPro"/>
</dbReference>
<keyword evidence="4" id="KW-0804">Transcription</keyword>
<protein>
    <recommendedName>
        <fullName evidence="7">Penicillinase repressor</fullName>
    </recommendedName>
</protein>
<dbReference type="Gene3D" id="1.10.10.10">
    <property type="entry name" value="Winged helix-like DNA-binding domain superfamily/Winged helix DNA-binding domain"/>
    <property type="match status" value="1"/>
</dbReference>
<dbReference type="RefSeq" id="WP_271713484.1">
    <property type="nucleotide sequence ID" value="NZ_AP024169.1"/>
</dbReference>
<dbReference type="KEGG" id="ahb:bsdtb5_37310"/>
<organism evidence="5 6">
    <name type="scientific">Anaeromicropila herbilytica</name>
    <dbReference type="NCBI Taxonomy" id="2785025"/>
    <lineage>
        <taxon>Bacteria</taxon>
        <taxon>Bacillati</taxon>
        <taxon>Bacillota</taxon>
        <taxon>Clostridia</taxon>
        <taxon>Lachnospirales</taxon>
        <taxon>Lachnospiraceae</taxon>
        <taxon>Anaeromicropila</taxon>
    </lineage>
</organism>
<evidence type="ECO:0000256" key="1">
    <source>
        <dbReference type="ARBA" id="ARBA00011046"/>
    </source>
</evidence>
<evidence type="ECO:0000313" key="5">
    <source>
        <dbReference type="EMBL" id="BCN32436.1"/>
    </source>
</evidence>
<accession>A0A7R7IEV4</accession>
<dbReference type="Pfam" id="PF03965">
    <property type="entry name" value="Penicillinase_R"/>
    <property type="match status" value="1"/>
</dbReference>
<proteinExistence type="inferred from homology"/>
<evidence type="ECO:0000256" key="3">
    <source>
        <dbReference type="ARBA" id="ARBA00023125"/>
    </source>
</evidence>
<sequence>MMDVPNISNGEWQIIKVLWNRSPLTAADIVSEIQKSKVCSPRTIKTLLRRLIAKGAVVYTVDEKDSRIYHYKPTITEEECLHKVNEEFLNIHYAGNIANMMEVFTEQYGYSTAIQK</sequence>